<dbReference type="EMBL" id="FPAB01000001">
    <property type="protein sequence ID" value="SFS44378.1"/>
    <property type="molecule type" value="Genomic_DNA"/>
</dbReference>
<organism evidence="2 3">
    <name type="scientific">Streptomyces harbinensis</name>
    <dbReference type="NCBI Taxonomy" id="1176198"/>
    <lineage>
        <taxon>Bacteria</taxon>
        <taxon>Bacillati</taxon>
        <taxon>Actinomycetota</taxon>
        <taxon>Actinomycetes</taxon>
        <taxon>Kitasatosporales</taxon>
        <taxon>Streptomycetaceae</taxon>
        <taxon>Streptomyces</taxon>
    </lineage>
</organism>
<keyword evidence="3" id="KW-1185">Reference proteome</keyword>
<dbReference type="RefSeq" id="WP_019435167.1">
    <property type="nucleotide sequence ID" value="NZ_CP054938.1"/>
</dbReference>
<evidence type="ECO:0000313" key="2">
    <source>
        <dbReference type="EMBL" id="SFS44378.1"/>
    </source>
</evidence>
<dbReference type="STRING" id="1176198.SAMN05444716_101762"/>
<feature type="region of interest" description="Disordered" evidence="1">
    <location>
        <begin position="1"/>
        <end position="29"/>
    </location>
</feature>
<evidence type="ECO:0000256" key="1">
    <source>
        <dbReference type="SAM" id="MobiDB-lite"/>
    </source>
</evidence>
<reference evidence="3" key="1">
    <citation type="submission" date="2016-10" db="EMBL/GenBank/DDBJ databases">
        <authorList>
            <person name="Varghese N."/>
            <person name="Submissions S."/>
        </authorList>
    </citation>
    <scope>NUCLEOTIDE SEQUENCE [LARGE SCALE GENOMIC DNA]</scope>
    <source>
        <strain evidence="3">CGMCC 4.7047</strain>
    </source>
</reference>
<accession>A0A1I6PWB5</accession>
<evidence type="ECO:0000313" key="3">
    <source>
        <dbReference type="Proteomes" id="UP000198873"/>
    </source>
</evidence>
<dbReference type="Proteomes" id="UP000198873">
    <property type="component" value="Unassembled WGS sequence"/>
</dbReference>
<gene>
    <name evidence="2" type="ORF">SAMN05444716_101762</name>
</gene>
<sequence>MSDGEEILNAPAARRAAETTGGGGEGESARDALVRIASAQGLFGSVPEGAAAESALASAAACVMDAWIANEVTVEDISASASGVADIADETDEAAHTFLLTGEAAVTSLGYTERMLEGEDPTTVTVHPWEGN</sequence>
<protein>
    <submittedName>
        <fullName evidence="2">Uncharacterized protein</fullName>
    </submittedName>
</protein>
<dbReference type="AlphaFoldDB" id="A0A1I6PWB5"/>
<proteinExistence type="predicted"/>
<name>A0A1I6PWB5_9ACTN</name>